<organism evidence="7 9">
    <name type="scientific">Sulfuracidifex tepidarius</name>
    <dbReference type="NCBI Taxonomy" id="1294262"/>
    <lineage>
        <taxon>Archaea</taxon>
        <taxon>Thermoproteota</taxon>
        <taxon>Thermoprotei</taxon>
        <taxon>Sulfolobales</taxon>
        <taxon>Sulfolobaceae</taxon>
        <taxon>Sulfuracidifex</taxon>
    </lineage>
</organism>
<sequence>MIEAVIFDLDGTLANTAMLHKKAWEIALKEMGEKPSFDITVLLGRKTLDIAKILVGEDKAETLASIKTDVYNTLVKEEAKPTECAREVVEGFKRSGTKVSVVTSSKRVSAEKVLDIISISPHFLVTNDDVEKGKPHPEPVIKALKSLGVSPDLSIGVGDTSYDILAYNAAGLSTSYLLKGEVPVDPSSLKGLKFTEISSLCQLLHVSKGI</sequence>
<dbReference type="NCBIfam" id="TIGR01549">
    <property type="entry name" value="HAD-SF-IA-v1"/>
    <property type="match status" value="1"/>
</dbReference>
<evidence type="ECO:0000256" key="4">
    <source>
        <dbReference type="ARBA" id="ARBA00022842"/>
    </source>
</evidence>
<dbReference type="OrthoDB" id="31229at2157"/>
<dbReference type="InterPro" id="IPR036412">
    <property type="entry name" value="HAD-like_sf"/>
</dbReference>
<reference evidence="9" key="1">
    <citation type="submission" date="2018-09" db="EMBL/GenBank/DDBJ databases">
        <title>Complete Genome Sequencing of Sulfolobus sp. JCM 16834.</title>
        <authorList>
            <person name="Kato S."/>
            <person name="Itoh T."/>
            <person name="Ohkuma M."/>
        </authorList>
    </citation>
    <scope>NUCLEOTIDE SEQUENCE [LARGE SCALE GENOMIC DNA]</scope>
    <source>
        <strain evidence="9">IC-007</strain>
    </source>
</reference>
<evidence type="ECO:0000256" key="5">
    <source>
        <dbReference type="ARBA" id="ARBA00023277"/>
    </source>
</evidence>
<proteinExistence type="inferred from homology"/>
<comment type="cofactor">
    <cofactor evidence="1">
        <name>Mg(2+)</name>
        <dbReference type="ChEBI" id="CHEBI:18420"/>
    </cofactor>
</comment>
<dbReference type="KEGG" id="step:IC006_1464"/>
<dbReference type="EMBL" id="AP018929">
    <property type="protein sequence ID" value="BBG24160.1"/>
    <property type="molecule type" value="Genomic_DNA"/>
</dbReference>
<keyword evidence="3" id="KW-0479">Metal-binding</keyword>
<dbReference type="InterPro" id="IPR051600">
    <property type="entry name" value="Beta-PGM-like"/>
</dbReference>
<name>A0A510E365_9CREN</name>
<evidence type="ECO:0000313" key="8">
    <source>
        <dbReference type="Proteomes" id="UP000322983"/>
    </source>
</evidence>
<gene>
    <name evidence="6" type="ORF">IC006_1464</name>
    <name evidence="7" type="ORF">IC007_1441</name>
</gene>
<dbReference type="InterPro" id="IPR041492">
    <property type="entry name" value="HAD_2"/>
</dbReference>
<evidence type="ECO:0000256" key="3">
    <source>
        <dbReference type="ARBA" id="ARBA00022723"/>
    </source>
</evidence>
<dbReference type="STRING" id="1294262.GCA_001316085_00587"/>
<dbReference type="RefSeq" id="WP_162302121.1">
    <property type="nucleotide sequence ID" value="NZ_AP018929.1"/>
</dbReference>
<dbReference type="InterPro" id="IPR023198">
    <property type="entry name" value="PGP-like_dom2"/>
</dbReference>
<keyword evidence="5" id="KW-0119">Carbohydrate metabolism</keyword>
<dbReference type="GeneID" id="41717779"/>
<evidence type="ECO:0000256" key="1">
    <source>
        <dbReference type="ARBA" id="ARBA00001946"/>
    </source>
</evidence>
<keyword evidence="4" id="KW-0460">Magnesium</keyword>
<dbReference type="GO" id="GO:0046872">
    <property type="term" value="F:metal ion binding"/>
    <property type="evidence" value="ECO:0007669"/>
    <property type="project" value="UniProtKB-KW"/>
</dbReference>
<dbReference type="Pfam" id="PF13419">
    <property type="entry name" value="HAD_2"/>
    <property type="match status" value="1"/>
</dbReference>
<dbReference type="Gene3D" id="3.40.50.1000">
    <property type="entry name" value="HAD superfamily/HAD-like"/>
    <property type="match status" value="1"/>
</dbReference>
<dbReference type="PANTHER" id="PTHR46193:SF18">
    <property type="entry name" value="HEXITOL PHOSPHATASE B"/>
    <property type="match status" value="1"/>
</dbReference>
<dbReference type="GO" id="GO:0003824">
    <property type="term" value="F:catalytic activity"/>
    <property type="evidence" value="ECO:0007669"/>
    <property type="project" value="UniProtKB-ARBA"/>
</dbReference>
<dbReference type="AlphaFoldDB" id="A0A510E365"/>
<comment type="similarity">
    <text evidence="2">Belongs to the HAD-like hydrolase superfamily.</text>
</comment>
<evidence type="ECO:0000256" key="2">
    <source>
        <dbReference type="ARBA" id="ARBA00007958"/>
    </source>
</evidence>
<evidence type="ECO:0000313" key="6">
    <source>
        <dbReference type="EMBL" id="BBG24160.1"/>
    </source>
</evidence>
<dbReference type="Proteomes" id="UP000325030">
    <property type="component" value="Chromosome"/>
</dbReference>
<evidence type="ECO:0000313" key="7">
    <source>
        <dbReference type="EMBL" id="BBG26917.1"/>
    </source>
</evidence>
<dbReference type="EMBL" id="AP018930">
    <property type="protein sequence ID" value="BBG26917.1"/>
    <property type="molecule type" value="Genomic_DNA"/>
</dbReference>
<evidence type="ECO:0000313" key="9">
    <source>
        <dbReference type="Proteomes" id="UP000325030"/>
    </source>
</evidence>
<dbReference type="PANTHER" id="PTHR46193">
    <property type="entry name" value="6-PHOSPHOGLUCONATE PHOSPHATASE"/>
    <property type="match status" value="1"/>
</dbReference>
<dbReference type="Gene3D" id="1.10.150.240">
    <property type="entry name" value="Putative phosphatase, domain 2"/>
    <property type="match status" value="1"/>
</dbReference>
<keyword evidence="8" id="KW-1185">Reference proteome</keyword>
<dbReference type="Proteomes" id="UP000322983">
    <property type="component" value="Chromosome"/>
</dbReference>
<protein>
    <submittedName>
        <fullName evidence="7">Glyceraldehyde 3-phosphate phosphatase</fullName>
    </submittedName>
</protein>
<dbReference type="SFLD" id="SFLDG01129">
    <property type="entry name" value="C1.5:_HAD__Beta-PGM__Phosphata"/>
    <property type="match status" value="1"/>
</dbReference>
<dbReference type="SUPFAM" id="SSF56784">
    <property type="entry name" value="HAD-like"/>
    <property type="match status" value="1"/>
</dbReference>
<accession>A0A510E365</accession>
<dbReference type="InterPro" id="IPR023214">
    <property type="entry name" value="HAD_sf"/>
</dbReference>
<dbReference type="InterPro" id="IPR006439">
    <property type="entry name" value="HAD-SF_hydro_IA"/>
</dbReference>
<accession>A0A510DVW1</accession>
<dbReference type="SFLD" id="SFLDS00003">
    <property type="entry name" value="Haloacid_Dehalogenase"/>
    <property type="match status" value="1"/>
</dbReference>
<dbReference type="NCBIfam" id="TIGR01509">
    <property type="entry name" value="HAD-SF-IA-v3"/>
    <property type="match status" value="1"/>
</dbReference>
<reference evidence="7 8" key="2">
    <citation type="journal article" date="2020" name="Int. J. Syst. Evol. Microbiol.">
        <title>Sulfuracidifex tepidarius gen. nov., sp. nov. and transfer of Sulfolobus metallicus Huber and Stetter 1992 to the genus Sulfuracidifex as Sulfuracidifex metallicus comb. nov.</title>
        <authorList>
            <person name="Itoh T."/>
            <person name="Miura T."/>
            <person name="Sakai H.D."/>
            <person name="Kato S."/>
            <person name="Ohkuma M."/>
            <person name="Takashina T."/>
        </authorList>
    </citation>
    <scope>NUCLEOTIDE SEQUENCE</scope>
    <source>
        <strain evidence="6 8">IC-006</strain>
        <strain evidence="7">IC-007</strain>
    </source>
</reference>